<dbReference type="Gene3D" id="3.30.70.100">
    <property type="match status" value="1"/>
</dbReference>
<dbReference type="InterPro" id="IPR011008">
    <property type="entry name" value="Dimeric_a/b-barrel"/>
</dbReference>
<sequence length="92" mass="10932">MLKREWKLKPGKEEQFRQGWRLLSEAIYKTYQTLGSRLHQNEDGTGVAYAQWKERQSWEQAREQGLMIDEIGYQLIRDSIEPDNELVSPVFC</sequence>
<dbReference type="OrthoDB" id="6105906at2"/>
<dbReference type="EMBL" id="CP002198">
    <property type="protein sequence ID" value="ADN12637.1"/>
    <property type="molecule type" value="Genomic_DNA"/>
</dbReference>
<keyword evidence="2" id="KW-1185">Reference proteome</keyword>
<organism evidence="1 2">
    <name type="scientific">Gloeothece verrucosa (strain PCC 7822)</name>
    <name type="common">Cyanothece sp. (strain PCC 7822)</name>
    <dbReference type="NCBI Taxonomy" id="497965"/>
    <lineage>
        <taxon>Bacteria</taxon>
        <taxon>Bacillati</taxon>
        <taxon>Cyanobacteriota</taxon>
        <taxon>Cyanophyceae</taxon>
        <taxon>Oscillatoriophycideae</taxon>
        <taxon>Chroococcales</taxon>
        <taxon>Aphanothecaceae</taxon>
        <taxon>Gloeothece</taxon>
        <taxon>Gloeothece verrucosa</taxon>
    </lineage>
</organism>
<dbReference type="AlphaFoldDB" id="E0U9E5"/>
<evidence type="ECO:0000313" key="2">
    <source>
        <dbReference type="Proteomes" id="UP000008206"/>
    </source>
</evidence>
<evidence type="ECO:0000313" key="1">
    <source>
        <dbReference type="EMBL" id="ADN12637.1"/>
    </source>
</evidence>
<dbReference type="eggNOG" id="ENOG5033HKP">
    <property type="taxonomic scope" value="Bacteria"/>
</dbReference>
<protein>
    <submittedName>
        <fullName evidence="1">Uncharacterized protein</fullName>
    </submittedName>
</protein>
<dbReference type="HOGENOM" id="CLU_170996_0_0_3"/>
<reference evidence="2" key="1">
    <citation type="journal article" date="2011" name="MBio">
        <title>Novel metabolic attributes of the genus Cyanothece, comprising a group of unicellular nitrogen-fixing Cyanobacteria.</title>
        <authorList>
            <person name="Bandyopadhyay A."/>
            <person name="Elvitigala T."/>
            <person name="Welsh E."/>
            <person name="Stockel J."/>
            <person name="Liberton M."/>
            <person name="Min H."/>
            <person name="Sherman L.A."/>
            <person name="Pakrasi H.B."/>
        </authorList>
    </citation>
    <scope>NUCLEOTIDE SEQUENCE [LARGE SCALE GENOMIC DNA]</scope>
    <source>
        <strain evidence="2">PCC 7822</strain>
    </source>
</reference>
<dbReference type="SUPFAM" id="SSF54909">
    <property type="entry name" value="Dimeric alpha+beta barrel"/>
    <property type="match status" value="1"/>
</dbReference>
<dbReference type="Proteomes" id="UP000008206">
    <property type="component" value="Chromosome"/>
</dbReference>
<dbReference type="RefSeq" id="WP_013320747.1">
    <property type="nucleotide sequence ID" value="NC_014501.1"/>
</dbReference>
<dbReference type="KEGG" id="cyj:Cyan7822_0601"/>
<gene>
    <name evidence="1" type="ordered locus">Cyan7822_0601</name>
</gene>
<name>E0U9E5_GLOV7</name>
<accession>E0U9E5</accession>
<proteinExistence type="predicted"/>
<dbReference type="STRING" id="497965.Cyan7822_0601"/>